<evidence type="ECO:0000256" key="4">
    <source>
        <dbReference type="ARBA" id="ARBA00023125"/>
    </source>
</evidence>
<dbReference type="OrthoDB" id="4456959at2759"/>
<evidence type="ECO:0000256" key="3">
    <source>
        <dbReference type="ARBA" id="ARBA00023015"/>
    </source>
</evidence>
<sequence length="915" mass="102024">MDHLQYEESLSETHELPSQLQSVAPTEERACSSCRRRKLKCSRELPSCAHCLRLNTTCHYDHKKNKPGIKAGAVENLSRRVEVLEKALLHQNDTESSGATSNSADHPTITCIRDVLSFMAKELKKASEAGSLHASSPVRSYRGQNGSVDSHCSCSDGSNRPQKRQRIEVDQTRDEGLQFLEDEEDSYYLPSKTVMDAVVDTYFLVIHPWIPMLHQSRFRQRLSDANKKSNLAVILHAMTAAALPHISDNIQEMVPSGIDAAIRKSRHAVILTAMDNLSVENLQALIIIAFDNMGKGEGTKAFSIIGSLTRTVEYLQLTVESDEHERQPLLKPLTSLPATHNWTEAEERRRVFWVIFLLDRFCSVTTGWNTSLTSDDVHRRLPADGGLWAKEEAVTTPYFGIWDKSAAKIGKSIAYIPAHYPSPEQNHVSGRDTHNGSSPRGGSGSETVDISTIGAFAYCIEATESLSQVTTFFLQQKVDFQDRQEVSSWLTRFKELDLRLVHWKMFLPQKWKDSNISREPAFINMDPNLTLAHITHNTSMILLHQRIAYPPRDWSEIVKLPSFCSAETCQLAAVETADISKKYLKYTPPSGIVPSQFTFCVFVSARVLLVHWRYYDAKLLPEFWILVDCLQEMSMRWCGHPREQEGKVADQALKYSQQLRDLYGRCITDRQFLVDALGYSSEPGALGPSEGGKSSATEDNEHPHGRRESNRNEPSAHHPPVSPNSIQANLTSPNIARNAHPILTDRQVYDPAHQEPVLPNMPVGCYSSEPSSSNQTPPNPTANHESTSSILTYNRPPSTSSPVVPCAPANNQQLQYNSFSRTHLHSHLPQQDNLQQQNGHHQVSASTISPNPISSSEDELSLISHALLGQQFLEMDRVISFDDTTFALSGAVGGAVSGDLGVNEWAGLGVQRARS</sequence>
<dbReference type="CDD" id="cd00067">
    <property type="entry name" value="GAL4"/>
    <property type="match status" value="1"/>
</dbReference>
<dbReference type="InterPro" id="IPR001138">
    <property type="entry name" value="Zn2Cys6_DnaBD"/>
</dbReference>
<dbReference type="PANTHER" id="PTHR47338">
    <property type="entry name" value="ZN(II)2CYS6 TRANSCRIPTION FACTOR (EUROFUNG)-RELATED"/>
    <property type="match status" value="1"/>
</dbReference>
<feature type="compositionally biased region" description="Polar residues" evidence="7">
    <location>
        <begin position="782"/>
        <end position="802"/>
    </location>
</feature>
<protein>
    <recommendedName>
        <fullName evidence="8">Zn(2)-C6 fungal-type domain-containing protein</fullName>
    </recommendedName>
</protein>
<feature type="domain" description="Zn(2)-C6 fungal-type" evidence="8">
    <location>
        <begin position="30"/>
        <end position="60"/>
    </location>
</feature>
<evidence type="ECO:0000313" key="9">
    <source>
        <dbReference type="EMBL" id="PGH17460.1"/>
    </source>
</evidence>
<dbReference type="CDD" id="cd12148">
    <property type="entry name" value="fungal_TF_MHR"/>
    <property type="match status" value="1"/>
</dbReference>
<evidence type="ECO:0000256" key="6">
    <source>
        <dbReference type="ARBA" id="ARBA00023242"/>
    </source>
</evidence>
<feature type="compositionally biased region" description="Basic and acidic residues" evidence="7">
    <location>
        <begin position="1"/>
        <end position="15"/>
    </location>
</feature>
<gene>
    <name evidence="9" type="ORF">AJ79_01060</name>
</gene>
<feature type="region of interest" description="Disordered" evidence="7">
    <location>
        <begin position="683"/>
        <end position="729"/>
    </location>
</feature>
<evidence type="ECO:0000256" key="2">
    <source>
        <dbReference type="ARBA" id="ARBA00022723"/>
    </source>
</evidence>
<feature type="region of interest" description="Disordered" evidence="7">
    <location>
        <begin position="129"/>
        <end position="175"/>
    </location>
</feature>
<evidence type="ECO:0000259" key="8">
    <source>
        <dbReference type="PROSITE" id="PS50048"/>
    </source>
</evidence>
<comment type="caution">
    <text evidence="9">The sequence shown here is derived from an EMBL/GenBank/DDBJ whole genome shotgun (WGS) entry which is preliminary data.</text>
</comment>
<dbReference type="PROSITE" id="PS50048">
    <property type="entry name" value="ZN2_CY6_FUNGAL_2"/>
    <property type="match status" value="1"/>
</dbReference>
<feature type="region of interest" description="Disordered" evidence="7">
    <location>
        <begin position="754"/>
        <end position="808"/>
    </location>
</feature>
<evidence type="ECO:0000256" key="7">
    <source>
        <dbReference type="SAM" id="MobiDB-lite"/>
    </source>
</evidence>
<dbReference type="GO" id="GO:0005634">
    <property type="term" value="C:nucleus"/>
    <property type="evidence" value="ECO:0007669"/>
    <property type="project" value="UniProtKB-SubCell"/>
</dbReference>
<dbReference type="SMART" id="SM00906">
    <property type="entry name" value="Fungal_trans"/>
    <property type="match status" value="1"/>
</dbReference>
<dbReference type="Gene3D" id="4.10.240.10">
    <property type="entry name" value="Zn(2)-C6 fungal-type DNA-binding domain"/>
    <property type="match status" value="1"/>
</dbReference>
<feature type="region of interest" description="Disordered" evidence="7">
    <location>
        <begin position="422"/>
        <end position="446"/>
    </location>
</feature>
<evidence type="ECO:0000256" key="1">
    <source>
        <dbReference type="ARBA" id="ARBA00004123"/>
    </source>
</evidence>
<reference evidence="9 10" key="1">
    <citation type="submission" date="2017-10" db="EMBL/GenBank/DDBJ databases">
        <title>Comparative genomics in systemic dimorphic fungi from Ajellomycetaceae.</title>
        <authorList>
            <person name="Munoz J.F."/>
            <person name="Mcewen J.G."/>
            <person name="Clay O.K."/>
            <person name="Cuomo C.A."/>
        </authorList>
    </citation>
    <scope>NUCLEOTIDE SEQUENCE [LARGE SCALE GENOMIC DNA]</scope>
    <source>
        <strain evidence="9 10">UAMH5409</strain>
    </source>
</reference>
<dbReference type="SMART" id="SM00066">
    <property type="entry name" value="GAL4"/>
    <property type="match status" value="1"/>
</dbReference>
<evidence type="ECO:0000256" key="5">
    <source>
        <dbReference type="ARBA" id="ARBA00023163"/>
    </source>
</evidence>
<proteinExistence type="predicted"/>
<keyword evidence="3" id="KW-0805">Transcription regulation</keyword>
<feature type="region of interest" description="Disordered" evidence="7">
    <location>
        <begin position="833"/>
        <end position="856"/>
    </location>
</feature>
<dbReference type="Pfam" id="PF04082">
    <property type="entry name" value="Fungal_trans"/>
    <property type="match status" value="1"/>
</dbReference>
<feature type="compositionally biased region" description="Polar residues" evidence="7">
    <location>
        <begin position="833"/>
        <end position="852"/>
    </location>
</feature>
<feature type="compositionally biased region" description="Basic and acidic residues" evidence="7">
    <location>
        <begin position="165"/>
        <end position="175"/>
    </location>
</feature>
<feature type="compositionally biased region" description="Low complexity" evidence="7">
    <location>
        <begin position="767"/>
        <end position="776"/>
    </location>
</feature>
<keyword evidence="10" id="KW-1185">Reference proteome</keyword>
<dbReference type="EMBL" id="PDNB01000010">
    <property type="protein sequence ID" value="PGH17460.1"/>
    <property type="molecule type" value="Genomic_DNA"/>
</dbReference>
<dbReference type="STRING" id="1447875.A0A2B7Y8D6"/>
<organism evidence="9 10">
    <name type="scientific">Helicocarpus griseus UAMH5409</name>
    <dbReference type="NCBI Taxonomy" id="1447875"/>
    <lineage>
        <taxon>Eukaryota</taxon>
        <taxon>Fungi</taxon>
        <taxon>Dikarya</taxon>
        <taxon>Ascomycota</taxon>
        <taxon>Pezizomycotina</taxon>
        <taxon>Eurotiomycetes</taxon>
        <taxon>Eurotiomycetidae</taxon>
        <taxon>Onygenales</taxon>
        <taxon>Ajellomycetaceae</taxon>
        <taxon>Helicocarpus</taxon>
    </lineage>
</organism>
<accession>A0A2B7Y8D6</accession>
<keyword evidence="2" id="KW-0479">Metal-binding</keyword>
<keyword evidence="6" id="KW-0539">Nucleus</keyword>
<dbReference type="GO" id="GO:0000981">
    <property type="term" value="F:DNA-binding transcription factor activity, RNA polymerase II-specific"/>
    <property type="evidence" value="ECO:0007669"/>
    <property type="project" value="InterPro"/>
</dbReference>
<dbReference type="InterPro" id="IPR036864">
    <property type="entry name" value="Zn2-C6_fun-type_DNA-bd_sf"/>
</dbReference>
<dbReference type="Pfam" id="PF00172">
    <property type="entry name" value="Zn_clus"/>
    <property type="match status" value="1"/>
</dbReference>
<feature type="compositionally biased region" description="Polar residues" evidence="7">
    <location>
        <begin position="133"/>
        <end position="160"/>
    </location>
</feature>
<keyword evidence="4" id="KW-0238">DNA-binding</keyword>
<name>A0A2B7Y8D6_9EURO</name>
<dbReference type="AlphaFoldDB" id="A0A2B7Y8D6"/>
<keyword evidence="5" id="KW-0804">Transcription</keyword>
<dbReference type="GO" id="GO:0008270">
    <property type="term" value="F:zinc ion binding"/>
    <property type="evidence" value="ECO:0007669"/>
    <property type="project" value="InterPro"/>
</dbReference>
<feature type="region of interest" description="Disordered" evidence="7">
    <location>
        <begin position="1"/>
        <end position="21"/>
    </location>
</feature>
<dbReference type="Proteomes" id="UP000223968">
    <property type="component" value="Unassembled WGS sequence"/>
</dbReference>
<evidence type="ECO:0000313" key="10">
    <source>
        <dbReference type="Proteomes" id="UP000223968"/>
    </source>
</evidence>
<dbReference type="PROSITE" id="PS00463">
    <property type="entry name" value="ZN2_CY6_FUNGAL_1"/>
    <property type="match status" value="1"/>
</dbReference>
<dbReference type="GO" id="GO:0003677">
    <property type="term" value="F:DNA binding"/>
    <property type="evidence" value="ECO:0007669"/>
    <property type="project" value="UniProtKB-KW"/>
</dbReference>
<dbReference type="InterPro" id="IPR050815">
    <property type="entry name" value="TF_fung"/>
</dbReference>
<comment type="subcellular location">
    <subcellularLocation>
        <location evidence="1">Nucleus</location>
    </subcellularLocation>
</comment>
<dbReference type="PANTHER" id="PTHR47338:SF23">
    <property type="entry name" value="ZN(II)2CYS6 TRANSCRIPTION FACTOR (EUROFUNG)"/>
    <property type="match status" value="1"/>
</dbReference>
<dbReference type="InterPro" id="IPR007219">
    <property type="entry name" value="XnlR_reg_dom"/>
</dbReference>
<dbReference type="GO" id="GO:0006351">
    <property type="term" value="P:DNA-templated transcription"/>
    <property type="evidence" value="ECO:0007669"/>
    <property type="project" value="InterPro"/>
</dbReference>
<feature type="compositionally biased region" description="Basic and acidic residues" evidence="7">
    <location>
        <begin position="699"/>
        <end position="716"/>
    </location>
</feature>
<dbReference type="SUPFAM" id="SSF57701">
    <property type="entry name" value="Zn2/Cys6 DNA-binding domain"/>
    <property type="match status" value="1"/>
</dbReference>